<reference evidence="2" key="1">
    <citation type="journal article" date="2019" name="Int. J. Syst. Evol. Microbiol.">
        <title>The Global Catalogue of Microorganisms (GCM) 10K type strain sequencing project: providing services to taxonomists for standard genome sequencing and annotation.</title>
        <authorList>
            <consortium name="The Broad Institute Genomics Platform"/>
            <consortium name="The Broad Institute Genome Sequencing Center for Infectious Disease"/>
            <person name="Wu L."/>
            <person name="Ma J."/>
        </authorList>
    </citation>
    <scope>NUCLEOTIDE SEQUENCE [LARGE SCALE GENOMIC DNA]</scope>
    <source>
        <strain evidence="2">JCM 18392</strain>
    </source>
</reference>
<keyword evidence="1" id="KW-0482">Metalloprotease</keyword>
<evidence type="ECO:0000313" key="1">
    <source>
        <dbReference type="EMBL" id="GAA4860228.1"/>
    </source>
</evidence>
<dbReference type="Pfam" id="PF13688">
    <property type="entry name" value="Reprolysin_5"/>
    <property type="match status" value="1"/>
</dbReference>
<evidence type="ECO:0000313" key="2">
    <source>
        <dbReference type="Proteomes" id="UP001501323"/>
    </source>
</evidence>
<gene>
    <name evidence="1" type="ORF">GCM10023332_10280</name>
</gene>
<comment type="caution">
    <text evidence="1">The sequence shown here is derived from an EMBL/GenBank/DDBJ whole genome shotgun (WGS) entry which is preliminary data.</text>
</comment>
<organism evidence="1 2">
    <name type="scientific">Luteimonas vadosa</name>
    <dbReference type="NCBI Taxonomy" id="1165507"/>
    <lineage>
        <taxon>Bacteria</taxon>
        <taxon>Pseudomonadati</taxon>
        <taxon>Pseudomonadota</taxon>
        <taxon>Gammaproteobacteria</taxon>
        <taxon>Lysobacterales</taxon>
        <taxon>Lysobacteraceae</taxon>
        <taxon>Luteimonas</taxon>
    </lineage>
</organism>
<dbReference type="GO" id="GO:0008237">
    <property type="term" value="F:metallopeptidase activity"/>
    <property type="evidence" value="ECO:0007669"/>
    <property type="project" value="UniProtKB-KW"/>
</dbReference>
<dbReference type="EMBL" id="BAABJY010000001">
    <property type="protein sequence ID" value="GAA4860228.1"/>
    <property type="molecule type" value="Genomic_DNA"/>
</dbReference>
<keyword evidence="2" id="KW-1185">Reference proteome</keyword>
<dbReference type="Proteomes" id="UP001501323">
    <property type="component" value="Unassembled WGS sequence"/>
</dbReference>
<proteinExistence type="predicted"/>
<protein>
    <submittedName>
        <fullName evidence="1">Zinc-dependent metalloprotease</fullName>
    </submittedName>
</protein>
<sequence>MALVEDRASAGIDLVQADASQVTETRESLQLAVGGEEIVASKQYTIRNPDGTMVWYGLLSPQANVYPRLRNWGTAEIADDPMNSVMIVRNGNKLTGTIRKEGQLYALRPLRSGKHALVRIDESRMPADHPNSYSLLPTIPMAPAVMASGAPTIQAISTIRVMVVMTQSAINAVGDASGLINLAVAETNQGYANSGVDISLQLAGAYSTSYKESGSFSTDLSRFRGTSDGHMDSFHSTRDSISADVGVLIINNSSSCGLASGIGSTASTAFAAVHHGCATGYYSFGHEIGHLQSARHDPAADPSTTPYAYGHGYRYDSGGWRTIMAYACPSGCTRINYWSNPAKTYGGAAMGTTSTHHNQRVLNNTKATIAAFR</sequence>
<accession>A0ABP9DVJ3</accession>
<keyword evidence="1" id="KW-0378">Hydrolase</keyword>
<name>A0ABP9DVJ3_9GAMM</name>
<keyword evidence="1" id="KW-0645">Protease</keyword>
<dbReference type="SUPFAM" id="SSF55486">
    <property type="entry name" value="Metalloproteases ('zincins'), catalytic domain"/>
    <property type="match status" value="1"/>
</dbReference>